<reference evidence="2 3" key="1">
    <citation type="journal article" date="2009" name="Nature">
        <title>The Sorghum bicolor genome and the diversification of grasses.</title>
        <authorList>
            <person name="Paterson A.H."/>
            <person name="Bowers J.E."/>
            <person name="Bruggmann R."/>
            <person name="Dubchak I."/>
            <person name="Grimwood J."/>
            <person name="Gundlach H."/>
            <person name="Haberer G."/>
            <person name="Hellsten U."/>
            <person name="Mitros T."/>
            <person name="Poliakov A."/>
            <person name="Schmutz J."/>
            <person name="Spannagl M."/>
            <person name="Tang H."/>
            <person name="Wang X."/>
            <person name="Wicker T."/>
            <person name="Bharti A.K."/>
            <person name="Chapman J."/>
            <person name="Feltus F.A."/>
            <person name="Gowik U."/>
            <person name="Grigoriev I.V."/>
            <person name="Lyons E."/>
            <person name="Maher C.A."/>
            <person name="Martis M."/>
            <person name="Narechania A."/>
            <person name="Otillar R.P."/>
            <person name="Penning B.W."/>
            <person name="Salamov A.A."/>
            <person name="Wang Y."/>
            <person name="Zhang L."/>
            <person name="Carpita N.C."/>
            <person name="Freeling M."/>
            <person name="Gingle A.R."/>
            <person name="Hash C.T."/>
            <person name="Keller B."/>
            <person name="Klein P."/>
            <person name="Kresovich S."/>
            <person name="McCann M.C."/>
            <person name="Ming R."/>
            <person name="Peterson D.G."/>
            <person name="Mehboob-ur-Rahman"/>
            <person name="Ware D."/>
            <person name="Westhoff P."/>
            <person name="Mayer K.F."/>
            <person name="Messing J."/>
            <person name="Rokhsar D.S."/>
        </authorList>
    </citation>
    <scope>NUCLEOTIDE SEQUENCE [LARGE SCALE GENOMIC DNA]</scope>
    <source>
        <strain evidence="3">cv. BTx623</strain>
    </source>
</reference>
<feature type="region of interest" description="Disordered" evidence="1">
    <location>
        <begin position="235"/>
        <end position="331"/>
    </location>
</feature>
<reference evidence="3" key="2">
    <citation type="journal article" date="2018" name="Plant J.">
        <title>The Sorghum bicolor reference genome: improved assembly, gene annotations, a transcriptome atlas, and signatures of genome organization.</title>
        <authorList>
            <person name="McCormick R.F."/>
            <person name="Truong S.K."/>
            <person name="Sreedasyam A."/>
            <person name="Jenkins J."/>
            <person name="Shu S."/>
            <person name="Sims D."/>
            <person name="Kennedy M."/>
            <person name="Amirebrahimi M."/>
            <person name="Weers B.D."/>
            <person name="McKinley B."/>
            <person name="Mattison A."/>
            <person name="Morishige D.T."/>
            <person name="Grimwood J."/>
            <person name="Schmutz J."/>
            <person name="Mullet J.E."/>
        </authorList>
    </citation>
    <scope>NUCLEOTIDE SEQUENCE [LARGE SCALE GENOMIC DNA]</scope>
    <source>
        <strain evidence="3">cv. BTx623</strain>
    </source>
</reference>
<feature type="region of interest" description="Disordered" evidence="1">
    <location>
        <begin position="159"/>
        <end position="196"/>
    </location>
</feature>
<feature type="region of interest" description="Disordered" evidence="1">
    <location>
        <begin position="1"/>
        <end position="57"/>
    </location>
</feature>
<gene>
    <name evidence="2" type="ORF">SORBI_3005G077532</name>
</gene>
<dbReference type="InParanoid" id="A0A1Z5RH65"/>
<dbReference type="Proteomes" id="UP000000768">
    <property type="component" value="Chromosome 5"/>
</dbReference>
<evidence type="ECO:0000313" key="2">
    <source>
        <dbReference type="EMBL" id="OQU83103.1"/>
    </source>
</evidence>
<proteinExistence type="predicted"/>
<dbReference type="AlphaFoldDB" id="A0A1Z5RH65"/>
<organism evidence="2 3">
    <name type="scientific">Sorghum bicolor</name>
    <name type="common">Sorghum</name>
    <name type="synonym">Sorghum vulgare</name>
    <dbReference type="NCBI Taxonomy" id="4558"/>
    <lineage>
        <taxon>Eukaryota</taxon>
        <taxon>Viridiplantae</taxon>
        <taxon>Streptophyta</taxon>
        <taxon>Embryophyta</taxon>
        <taxon>Tracheophyta</taxon>
        <taxon>Spermatophyta</taxon>
        <taxon>Magnoliopsida</taxon>
        <taxon>Liliopsida</taxon>
        <taxon>Poales</taxon>
        <taxon>Poaceae</taxon>
        <taxon>PACMAD clade</taxon>
        <taxon>Panicoideae</taxon>
        <taxon>Andropogonodae</taxon>
        <taxon>Andropogoneae</taxon>
        <taxon>Sorghinae</taxon>
        <taxon>Sorghum</taxon>
    </lineage>
</organism>
<feature type="compositionally biased region" description="Basic and acidic residues" evidence="1">
    <location>
        <begin position="289"/>
        <end position="298"/>
    </location>
</feature>
<feature type="region of interest" description="Disordered" evidence="1">
    <location>
        <begin position="94"/>
        <end position="118"/>
    </location>
</feature>
<accession>A0A1Z5RH65</accession>
<feature type="compositionally biased region" description="Basic and acidic residues" evidence="1">
    <location>
        <begin position="24"/>
        <end position="34"/>
    </location>
</feature>
<feature type="compositionally biased region" description="Basic residues" evidence="1">
    <location>
        <begin position="177"/>
        <end position="190"/>
    </location>
</feature>
<feature type="compositionally biased region" description="Low complexity" evidence="1">
    <location>
        <begin position="1"/>
        <end position="18"/>
    </location>
</feature>
<name>A0A1Z5RH65_SORBI</name>
<keyword evidence="3" id="KW-1185">Reference proteome</keyword>
<dbReference type="EMBL" id="CM000764">
    <property type="protein sequence ID" value="OQU83103.1"/>
    <property type="molecule type" value="Genomic_DNA"/>
</dbReference>
<feature type="compositionally biased region" description="Basic and acidic residues" evidence="1">
    <location>
        <begin position="251"/>
        <end position="270"/>
    </location>
</feature>
<protein>
    <submittedName>
        <fullName evidence="2">Uncharacterized protein</fullName>
    </submittedName>
</protein>
<evidence type="ECO:0000256" key="1">
    <source>
        <dbReference type="SAM" id="MobiDB-lite"/>
    </source>
</evidence>
<dbReference type="Gramene" id="OQU83103">
    <property type="protein sequence ID" value="OQU83103"/>
    <property type="gene ID" value="SORBI_3005G077532"/>
</dbReference>
<sequence length="357" mass="37740">MATHTTAVRAAHVAASAAPQPSHGHRDGTPEQRKRAGSSELRSGPSRTRPKPPEHEAVVGGEVHVLLLRPVLVLAGPHGLHLPQRGGHLVRHAQPGARAARGGHRQRPVAAAQQPHPARLANEAGTARSQAESAKLRHAPAPAMASMAVSCARAAASAVSNVPSQSLQPRLPGTRTSHTHRPALPRRRTPRNTGCRVSRNLVHPAGRFGGDVHTVWSTAERRRRGGRALGRSLRALWHAATPSTATSARQRAGERRRVADPGRRPPDLAGRRLPPPVTAGHDGGEEEGGGERGVKETRTGPPWGSRRRRHGTTATAAGEGRRGGGVGGGAVAPRVARCRNIREVLAGRDWAVGEMLR</sequence>
<evidence type="ECO:0000313" key="3">
    <source>
        <dbReference type="Proteomes" id="UP000000768"/>
    </source>
</evidence>